<dbReference type="InterPro" id="IPR032675">
    <property type="entry name" value="LRR_dom_sf"/>
</dbReference>
<dbReference type="AlphaFoldDB" id="A0A480EBJ9"/>
<evidence type="ECO:0000256" key="2">
    <source>
        <dbReference type="ARBA" id="ARBA00005670"/>
    </source>
</evidence>
<dbReference type="Pfam" id="PF13855">
    <property type="entry name" value="LRR_8"/>
    <property type="match status" value="1"/>
</dbReference>
<keyword evidence="12" id="KW-0393">Immunoglobulin domain</keyword>
<keyword evidence="5 20" id="KW-0732">Signal</keyword>
<dbReference type="InterPro" id="IPR001611">
    <property type="entry name" value="Leu-rich_rpt"/>
</dbReference>
<evidence type="ECO:0000256" key="12">
    <source>
        <dbReference type="ARBA" id="ARBA00023319"/>
    </source>
</evidence>
<feature type="chain" id="PRO_5023818949" description="Amphoterin-induced protein 3" evidence="20">
    <location>
        <begin position="20"/>
        <end position="552"/>
    </location>
</feature>
<dbReference type="GO" id="GO:0007155">
    <property type="term" value="P:cell adhesion"/>
    <property type="evidence" value="ECO:0007669"/>
    <property type="project" value="UniProtKB-KW"/>
</dbReference>
<evidence type="ECO:0000256" key="7">
    <source>
        <dbReference type="ARBA" id="ARBA00022889"/>
    </source>
</evidence>
<dbReference type="Pfam" id="PF00560">
    <property type="entry name" value="LRR_1"/>
    <property type="match status" value="1"/>
</dbReference>
<dbReference type="SMART" id="SM00369">
    <property type="entry name" value="LRR_TYP"/>
    <property type="match status" value="6"/>
</dbReference>
<reference evidence="22" key="1">
    <citation type="journal article" date="2019" name="PeerJ">
        <title>Genes of the pig, Sus scrofa, reconstructed with EvidentialGene.</title>
        <authorList>
            <person name="Gilbert D.G."/>
        </authorList>
    </citation>
    <scope>NUCLEOTIDE SEQUENCE</scope>
</reference>
<keyword evidence="7" id="KW-0130">Cell adhesion</keyword>
<evidence type="ECO:0000256" key="17">
    <source>
        <dbReference type="ARBA" id="ARBA00080088"/>
    </source>
</evidence>
<keyword evidence="8 19" id="KW-1133">Transmembrane helix</keyword>
<feature type="signal peptide" evidence="20">
    <location>
        <begin position="1"/>
        <end position="19"/>
    </location>
</feature>
<comment type="similarity">
    <text evidence="2">Belongs to the immunoglobulin superfamily. AMIGO family.</text>
</comment>
<name>A0A480EBJ9_PIG</name>
<dbReference type="SMART" id="SM00409">
    <property type="entry name" value="IG"/>
    <property type="match status" value="1"/>
</dbReference>
<dbReference type="InterPro" id="IPR013783">
    <property type="entry name" value="Ig-like_fold"/>
</dbReference>
<dbReference type="PROSITE" id="PS51450">
    <property type="entry name" value="LRR"/>
    <property type="match status" value="1"/>
</dbReference>
<dbReference type="PROSITE" id="PS50835">
    <property type="entry name" value="IG_LIKE"/>
    <property type="match status" value="1"/>
</dbReference>
<dbReference type="SMART" id="SM00408">
    <property type="entry name" value="IGc2"/>
    <property type="match status" value="1"/>
</dbReference>
<keyword evidence="9 19" id="KW-0472">Membrane</keyword>
<organism evidence="22">
    <name type="scientific">Sus scrofa</name>
    <name type="common">Pig</name>
    <dbReference type="NCBI Taxonomy" id="9823"/>
    <lineage>
        <taxon>Eukaryota</taxon>
        <taxon>Metazoa</taxon>
        <taxon>Chordata</taxon>
        <taxon>Craniata</taxon>
        <taxon>Vertebrata</taxon>
        <taxon>Euteleostomi</taxon>
        <taxon>Mammalia</taxon>
        <taxon>Eutheria</taxon>
        <taxon>Laurasiatheria</taxon>
        <taxon>Artiodactyla</taxon>
        <taxon>Suina</taxon>
        <taxon>Suidae</taxon>
        <taxon>Sus</taxon>
    </lineage>
</organism>
<evidence type="ECO:0000256" key="13">
    <source>
        <dbReference type="ARBA" id="ARBA00057334"/>
    </source>
</evidence>
<dbReference type="InterPro" id="IPR007110">
    <property type="entry name" value="Ig-like_dom"/>
</dbReference>
<evidence type="ECO:0000256" key="11">
    <source>
        <dbReference type="ARBA" id="ARBA00023180"/>
    </source>
</evidence>
<protein>
    <recommendedName>
        <fullName evidence="15">Amphoterin-induced protein 3</fullName>
    </recommendedName>
    <alternativeName>
        <fullName evidence="17">AMIGO-3</fullName>
    </alternativeName>
    <alternativeName>
        <fullName evidence="16">Alivin-3</fullName>
    </alternativeName>
</protein>
<dbReference type="InterPro" id="IPR036179">
    <property type="entry name" value="Ig-like_dom_sf"/>
</dbReference>
<dbReference type="Gene3D" id="2.60.40.10">
    <property type="entry name" value="Immunoglobulins"/>
    <property type="match status" value="1"/>
</dbReference>
<evidence type="ECO:0000256" key="20">
    <source>
        <dbReference type="SAM" id="SignalP"/>
    </source>
</evidence>
<evidence type="ECO:0000313" key="22">
    <source>
        <dbReference type="EMBL" id="HCZ85501.1"/>
    </source>
</evidence>
<dbReference type="GO" id="GO:0016020">
    <property type="term" value="C:membrane"/>
    <property type="evidence" value="ECO:0007669"/>
    <property type="project" value="UniProtKB-SubCell"/>
</dbReference>
<keyword evidence="4 19" id="KW-0812">Transmembrane</keyword>
<comment type="function">
    <text evidence="13">May mediate heterophilic cell-cell interaction. May contribute to signal transduction through its intracellular domain.</text>
</comment>
<dbReference type="FunFam" id="3.80.10.10:FF:000337">
    <property type="entry name" value="Adhesion molecule with Ig-like domain 3"/>
    <property type="match status" value="1"/>
</dbReference>
<sequence>MARLLLQGTLLCMLRIGLGTLDSEGFLPPAPHNCPYKCVCAADLLSCAGLGLQDVPVALPAAAADLDLSHNALQRLHPGWLAPLARLRALRLNHNELEVLGRGVFTNASSLRLLDLSSNALRALGRNDLDGLGALEMLFLFNNRLVHLDEHAFRGLDTLSRLYLGCNELTSFSFHHLHGLEVTHLRTLDLSSNRLGHIPVPDLAALPAFLKNGLYLHNNPLPCDCRLYHLLQRWRQRGLSAVSDFTREYMCLAFKVPASRVRFFEHSRVFENCSAALAGGIERPEEQLHVQVGQSLKLHCNTSAPAGRIAWVSPQHELLVAPGSRNGSIAVLADGSLAISNVQLWHEGVFVCLATGPHLHHNQTHEYNVSVHFPHPEPEAFNTGFTTLLGCAVGLGLVLLYLFAPPCPGCRRCYHRTCRCRRWPRTPSPLQDLSAQSSVLSTTPPDAPSHKASVHKHVVFLEPGRRGLNGRVQLAIAEDFDLYNPMGLRLKGTGREWPTGEEEENLRGRQSPSQEWNKELPACPLVKCTTLQAATFNLLEASQVQAQSGGEA</sequence>
<evidence type="ECO:0000256" key="16">
    <source>
        <dbReference type="ARBA" id="ARBA00075227"/>
    </source>
</evidence>
<dbReference type="FunFam" id="2.60.40.10:FF:001492">
    <property type="entry name" value="Adhesion molecule with Ig-like domain 3"/>
    <property type="match status" value="1"/>
</dbReference>
<dbReference type="Gene3D" id="3.80.10.10">
    <property type="entry name" value="Ribonuclease Inhibitor"/>
    <property type="match status" value="1"/>
</dbReference>
<feature type="region of interest" description="Disordered" evidence="18">
    <location>
        <begin position="428"/>
        <end position="451"/>
    </location>
</feature>
<proteinExistence type="inferred from homology"/>
<evidence type="ECO:0000256" key="3">
    <source>
        <dbReference type="ARBA" id="ARBA00022614"/>
    </source>
</evidence>
<dbReference type="PANTHER" id="PTHR24368">
    <property type="entry name" value="AMPHOTERIN-INDUCED PROTEIN"/>
    <property type="match status" value="1"/>
</dbReference>
<comment type="subunit">
    <text evidence="14">Binds AMIGO1 or AMIGO2.</text>
</comment>
<evidence type="ECO:0000256" key="6">
    <source>
        <dbReference type="ARBA" id="ARBA00022737"/>
    </source>
</evidence>
<dbReference type="SUPFAM" id="SSF48726">
    <property type="entry name" value="Immunoglobulin"/>
    <property type="match status" value="1"/>
</dbReference>
<evidence type="ECO:0000256" key="5">
    <source>
        <dbReference type="ARBA" id="ARBA00022729"/>
    </source>
</evidence>
<keyword evidence="3" id="KW-0433">Leucine-rich repeat</keyword>
<comment type="subcellular location">
    <subcellularLocation>
        <location evidence="1">Membrane</location>
        <topology evidence="1">Single-pass type I membrane protein</topology>
    </subcellularLocation>
</comment>
<dbReference type="EMBL" id="DQIR01030026">
    <property type="protein sequence ID" value="HCZ85501.1"/>
    <property type="molecule type" value="Transcribed_RNA"/>
</dbReference>
<evidence type="ECO:0000256" key="10">
    <source>
        <dbReference type="ARBA" id="ARBA00023157"/>
    </source>
</evidence>
<feature type="region of interest" description="Disordered" evidence="18">
    <location>
        <begin position="493"/>
        <end position="516"/>
    </location>
</feature>
<dbReference type="InterPro" id="IPR031283">
    <property type="entry name" value="AMIGO"/>
</dbReference>
<keyword evidence="6" id="KW-0677">Repeat</keyword>
<dbReference type="InterPro" id="IPR003591">
    <property type="entry name" value="Leu-rich_rpt_typical-subtyp"/>
</dbReference>
<keyword evidence="10" id="KW-1015">Disulfide bond</keyword>
<evidence type="ECO:0000256" key="9">
    <source>
        <dbReference type="ARBA" id="ARBA00023136"/>
    </source>
</evidence>
<dbReference type="PANTHER" id="PTHR24368:SF62">
    <property type="entry name" value="AMPHOTERIN-INDUCED PROTEIN 3"/>
    <property type="match status" value="1"/>
</dbReference>
<evidence type="ECO:0000256" key="14">
    <source>
        <dbReference type="ARBA" id="ARBA00064606"/>
    </source>
</evidence>
<evidence type="ECO:0000256" key="15">
    <source>
        <dbReference type="ARBA" id="ARBA00069265"/>
    </source>
</evidence>
<dbReference type="InterPro" id="IPR003598">
    <property type="entry name" value="Ig_sub2"/>
</dbReference>
<dbReference type="SUPFAM" id="SSF52058">
    <property type="entry name" value="L domain-like"/>
    <property type="match status" value="1"/>
</dbReference>
<evidence type="ECO:0000256" key="18">
    <source>
        <dbReference type="SAM" id="MobiDB-lite"/>
    </source>
</evidence>
<feature type="transmembrane region" description="Helical" evidence="19">
    <location>
        <begin position="384"/>
        <end position="404"/>
    </location>
</feature>
<accession>A0A480EBJ9</accession>
<evidence type="ECO:0000256" key="19">
    <source>
        <dbReference type="SAM" id="Phobius"/>
    </source>
</evidence>
<keyword evidence="11" id="KW-0325">Glycoprotein</keyword>
<dbReference type="PRINTS" id="PR00019">
    <property type="entry name" value="LEURICHRPT"/>
</dbReference>
<dbReference type="InterPro" id="IPR003599">
    <property type="entry name" value="Ig_sub"/>
</dbReference>
<evidence type="ECO:0000256" key="1">
    <source>
        <dbReference type="ARBA" id="ARBA00004479"/>
    </source>
</evidence>
<feature type="domain" description="Ig-like" evidence="21">
    <location>
        <begin position="257"/>
        <end position="370"/>
    </location>
</feature>
<evidence type="ECO:0000256" key="8">
    <source>
        <dbReference type="ARBA" id="ARBA00022989"/>
    </source>
</evidence>
<feature type="compositionally biased region" description="Polar residues" evidence="18">
    <location>
        <begin position="428"/>
        <end position="444"/>
    </location>
</feature>
<evidence type="ECO:0000256" key="4">
    <source>
        <dbReference type="ARBA" id="ARBA00022692"/>
    </source>
</evidence>
<evidence type="ECO:0000259" key="21">
    <source>
        <dbReference type="PROSITE" id="PS50835"/>
    </source>
</evidence>